<dbReference type="Pfam" id="PF13793">
    <property type="entry name" value="Pribosyltran_N"/>
    <property type="match status" value="1"/>
</dbReference>
<keyword evidence="7" id="KW-1185">Reference proteome</keyword>
<dbReference type="FunFam" id="3.40.50.2020:FF:000024">
    <property type="entry name" value="Putative phosphoribosyl pyrophosphate synthase-associated protein 1"/>
    <property type="match status" value="1"/>
</dbReference>
<keyword evidence="3" id="KW-0175">Coiled coil</keyword>
<dbReference type="Proteomes" id="UP001142055">
    <property type="component" value="Chromosome 3"/>
</dbReference>
<reference evidence="6" key="1">
    <citation type="submission" date="2022-12" db="EMBL/GenBank/DDBJ databases">
        <title>Genome assemblies of Blomia tropicalis.</title>
        <authorList>
            <person name="Cui Y."/>
        </authorList>
    </citation>
    <scope>NUCLEOTIDE SEQUENCE</scope>
    <source>
        <tissue evidence="6">Adult mites</tissue>
    </source>
</reference>
<dbReference type="PANTHER" id="PTHR10210">
    <property type="entry name" value="RIBOSE-PHOSPHATE DIPHOSPHOKINASE FAMILY MEMBER"/>
    <property type="match status" value="1"/>
</dbReference>
<feature type="compositionally biased region" description="Acidic residues" evidence="4">
    <location>
        <begin position="391"/>
        <end position="400"/>
    </location>
</feature>
<feature type="region of interest" description="Disordered" evidence="4">
    <location>
        <begin position="626"/>
        <end position="685"/>
    </location>
</feature>
<keyword evidence="2" id="KW-0545">Nucleotide biosynthesis</keyword>
<feature type="compositionally biased region" description="Basic and acidic residues" evidence="4">
    <location>
        <begin position="637"/>
        <end position="648"/>
    </location>
</feature>
<feature type="compositionally biased region" description="Low complexity" evidence="4">
    <location>
        <begin position="661"/>
        <end position="681"/>
    </location>
</feature>
<feature type="region of interest" description="Disordered" evidence="4">
    <location>
        <begin position="75"/>
        <end position="95"/>
    </location>
</feature>
<comment type="similarity">
    <text evidence="1">Belongs to the ribose-phosphate pyrophosphokinase family.</text>
</comment>
<dbReference type="EMBL" id="JAPWDV010000003">
    <property type="protein sequence ID" value="KAJ6218172.1"/>
    <property type="molecule type" value="Genomic_DNA"/>
</dbReference>
<evidence type="ECO:0000256" key="1">
    <source>
        <dbReference type="ARBA" id="ARBA00006478"/>
    </source>
</evidence>
<dbReference type="Gene3D" id="3.40.50.2020">
    <property type="match status" value="2"/>
</dbReference>
<dbReference type="GO" id="GO:0005524">
    <property type="term" value="F:ATP binding"/>
    <property type="evidence" value="ECO:0007669"/>
    <property type="project" value="TreeGrafter"/>
</dbReference>
<proteinExistence type="inferred from homology"/>
<dbReference type="InterPro" id="IPR005946">
    <property type="entry name" value="Rib-P_diPkinase"/>
</dbReference>
<evidence type="ECO:0000313" key="7">
    <source>
        <dbReference type="Proteomes" id="UP001142055"/>
    </source>
</evidence>
<dbReference type="InterPro" id="IPR029099">
    <property type="entry name" value="Pribosyltran_N"/>
</dbReference>
<feature type="coiled-coil region" evidence="3">
    <location>
        <begin position="8"/>
        <end position="35"/>
    </location>
</feature>
<sequence>MKGQFNENTKLRQLNEQIKERNFELSNQNEKLKQLCHLTLRMFIANGCQSSTTPWLCSSNGDKHNDHHKRKKEILNDHQGNDHQKRTSMVDSKGNKKLADHFSKDRLIDEKHLINIIDKLIDEYVKTELTDNSSPQLKVEHFNHFIERLMVAATGGSNIVNKSNDDKKFIAYNEDDVELNHNEQKLKSFKRKGSLINRFLSRAPFIHSRKDINNKLNDKANTKPIQVVNVHPASSMVSLANSAAAAAHHTRPCDSMQMMSDFFEVNQENQRMLVGAENDNSNGDGETNLKSPITNSYHLAVAPVKTMNSGIGSPTKSVMATEEHSGGQLSSHIHVEGIVDTSPKMSEIAMFCGLNDNRSSNQILNYAIRKENEKRREMESVNTKMKKVESIDEEQENDIDDEVRTSSPILHKIFSIGCDDNLGMENDVSGSVGDDSTSIETGDSGLEDSEMNLEQEMDRLLSHLHKHRWFVPLADANAAADIATQLEVTIFDLNNVEIAFQSIHRLWLNRKSSTTRVIFFYELLSFLFDKYINVLYCDCHQPPCAPNVESALFTSLAVPIIKQFLRCINPSGHIVMQIELLTAIESLVYNRQHYRPALPEVFHQLFTNGVIECVAFAEWGELSDPSSQFELNSSPLKDQREQLKEMPTKNRSKSSLCRTTSDNSSQSSASGQSVSSKGTSSENLPTIRERLFRELSKAGFRIFRHFKPNSMAGINPDMVIITGNSHKDLAKQVSERLGVRLGNCSIHHSTNRETVAEIGDSVRGRDVYIIQTGGKDVNNNIMEALILAYACKTSSAKNIVGVMPYLPYAKQSKMRKRGCIVSKLLAKLIAKSGFTHIITMDMHQKEVQGFFDIPVDNLRASPFLLQYIQESIPDYRNAVIVAKDPGSAKKATSYAERLRLGIAVIHGEQKEGEVDQIDGRSSPPVDDEGNSSVTGYSTDSGTRTVDVFGLETIPGLAGKNKPPMTVVGDVGGRIAIIVDDTIDDVTSFVAAAEVLKERGAYKIYVLATHGLLSHDAPRMIEESPINEVVVTNTVPHEVQKLQCSKIKTVDISIMIAESIRRIHNKESMSYLFRNVTLED</sequence>
<dbReference type="GO" id="GO:0000287">
    <property type="term" value="F:magnesium ion binding"/>
    <property type="evidence" value="ECO:0007669"/>
    <property type="project" value="InterPro"/>
</dbReference>
<feature type="region of interest" description="Disordered" evidence="4">
    <location>
        <begin position="911"/>
        <end position="938"/>
    </location>
</feature>
<dbReference type="GO" id="GO:0004749">
    <property type="term" value="F:ribose phosphate diphosphokinase activity"/>
    <property type="evidence" value="ECO:0007669"/>
    <property type="project" value="TreeGrafter"/>
</dbReference>
<evidence type="ECO:0000256" key="2">
    <source>
        <dbReference type="ARBA" id="ARBA00022727"/>
    </source>
</evidence>
<dbReference type="SMART" id="SM01400">
    <property type="entry name" value="Pribosyltran_N"/>
    <property type="match status" value="1"/>
</dbReference>
<organism evidence="6 7">
    <name type="scientific">Blomia tropicalis</name>
    <name type="common">Mite</name>
    <dbReference type="NCBI Taxonomy" id="40697"/>
    <lineage>
        <taxon>Eukaryota</taxon>
        <taxon>Metazoa</taxon>
        <taxon>Ecdysozoa</taxon>
        <taxon>Arthropoda</taxon>
        <taxon>Chelicerata</taxon>
        <taxon>Arachnida</taxon>
        <taxon>Acari</taxon>
        <taxon>Acariformes</taxon>
        <taxon>Sarcoptiformes</taxon>
        <taxon>Astigmata</taxon>
        <taxon>Glycyphagoidea</taxon>
        <taxon>Echimyopodidae</taxon>
        <taxon>Blomia</taxon>
    </lineage>
</organism>
<comment type="caution">
    <text evidence="6">The sequence shown here is derived from an EMBL/GenBank/DDBJ whole genome shotgun (WGS) entry which is preliminary data.</text>
</comment>
<dbReference type="PANTHER" id="PTHR10210:SF53">
    <property type="entry name" value="GH23275P"/>
    <property type="match status" value="1"/>
</dbReference>
<protein>
    <recommendedName>
        <fullName evidence="5">Ribose-phosphate pyrophosphokinase N-terminal domain-containing protein</fullName>
    </recommendedName>
</protein>
<dbReference type="Pfam" id="PF14572">
    <property type="entry name" value="Pribosyl_synth"/>
    <property type="match status" value="1"/>
</dbReference>
<dbReference type="InterPro" id="IPR000836">
    <property type="entry name" value="PRTase_dom"/>
</dbReference>
<dbReference type="InterPro" id="IPR029057">
    <property type="entry name" value="PRTase-like"/>
</dbReference>
<name>A0A9Q0M554_BLOTA</name>
<dbReference type="GO" id="GO:0005737">
    <property type="term" value="C:cytoplasm"/>
    <property type="evidence" value="ECO:0007669"/>
    <property type="project" value="TreeGrafter"/>
</dbReference>
<feature type="compositionally biased region" description="Basic and acidic residues" evidence="4">
    <location>
        <begin position="75"/>
        <end position="85"/>
    </location>
</feature>
<dbReference type="CDD" id="cd06223">
    <property type="entry name" value="PRTases_typeI"/>
    <property type="match status" value="1"/>
</dbReference>
<dbReference type="SUPFAM" id="SSF53271">
    <property type="entry name" value="PRTase-like"/>
    <property type="match status" value="2"/>
</dbReference>
<dbReference type="GO" id="GO:0006015">
    <property type="term" value="P:5-phosphoribose 1-diphosphate biosynthetic process"/>
    <property type="evidence" value="ECO:0007669"/>
    <property type="project" value="TreeGrafter"/>
</dbReference>
<evidence type="ECO:0000256" key="4">
    <source>
        <dbReference type="SAM" id="MobiDB-lite"/>
    </source>
</evidence>
<dbReference type="AlphaFoldDB" id="A0A9Q0M554"/>
<evidence type="ECO:0000256" key="3">
    <source>
        <dbReference type="SAM" id="Coils"/>
    </source>
</evidence>
<evidence type="ECO:0000259" key="5">
    <source>
        <dbReference type="Pfam" id="PF13793"/>
    </source>
</evidence>
<dbReference type="GO" id="GO:0006164">
    <property type="term" value="P:purine nucleotide biosynthetic process"/>
    <property type="evidence" value="ECO:0007669"/>
    <property type="project" value="TreeGrafter"/>
</dbReference>
<accession>A0A9Q0M554</accession>
<evidence type="ECO:0000313" key="6">
    <source>
        <dbReference type="EMBL" id="KAJ6218172.1"/>
    </source>
</evidence>
<dbReference type="NCBIfam" id="TIGR01251">
    <property type="entry name" value="ribP_PPkin"/>
    <property type="match status" value="1"/>
</dbReference>
<feature type="domain" description="Ribose-phosphate pyrophosphokinase N-terminal" evidence="5">
    <location>
        <begin position="718"/>
        <end position="833"/>
    </location>
</feature>
<gene>
    <name evidence="6" type="ORF">RDWZM_009329</name>
</gene>
<feature type="region of interest" description="Disordered" evidence="4">
    <location>
        <begin position="377"/>
        <end position="400"/>
    </location>
</feature>
<feature type="compositionally biased region" description="Polar residues" evidence="4">
    <location>
        <begin position="626"/>
        <end position="636"/>
    </location>
</feature>
<dbReference type="GO" id="GO:0002189">
    <property type="term" value="C:ribose phosphate diphosphokinase complex"/>
    <property type="evidence" value="ECO:0007669"/>
    <property type="project" value="TreeGrafter"/>
</dbReference>